<dbReference type="KEGG" id="ptkz:JDV02_004488"/>
<name>A0A9Q8QFF1_9HYPO</name>
<dbReference type="InterPro" id="IPR005922">
    <property type="entry name" value="Phe_NH3-lyase"/>
</dbReference>
<dbReference type="PANTHER" id="PTHR10362">
    <property type="entry name" value="HISTIDINE AMMONIA-LYASE"/>
    <property type="match status" value="1"/>
</dbReference>
<dbReference type="RefSeq" id="XP_047841687.1">
    <property type="nucleotide sequence ID" value="XM_047985710.1"/>
</dbReference>
<organism evidence="3 4">
    <name type="scientific">Purpureocillium takamizusanense</name>
    <dbReference type="NCBI Taxonomy" id="2060973"/>
    <lineage>
        <taxon>Eukaryota</taxon>
        <taxon>Fungi</taxon>
        <taxon>Dikarya</taxon>
        <taxon>Ascomycota</taxon>
        <taxon>Pezizomycotina</taxon>
        <taxon>Sordariomycetes</taxon>
        <taxon>Hypocreomycetidae</taxon>
        <taxon>Hypocreales</taxon>
        <taxon>Ophiocordycipitaceae</taxon>
        <taxon>Purpureocillium</taxon>
    </lineage>
</organism>
<dbReference type="Proteomes" id="UP000829364">
    <property type="component" value="Chromosome 3"/>
</dbReference>
<dbReference type="OrthoDB" id="10051290at2759"/>
<dbReference type="EMBL" id="CP086356">
    <property type="protein sequence ID" value="UNI18206.1"/>
    <property type="molecule type" value="Genomic_DNA"/>
</dbReference>
<dbReference type="GO" id="GO:0005737">
    <property type="term" value="C:cytoplasm"/>
    <property type="evidence" value="ECO:0007669"/>
    <property type="project" value="InterPro"/>
</dbReference>
<sequence length="760" mass="82202">MTGPKMPAHTSATLHIWRRLRDLKAKSIPIVLDGNSLDIAAIVAVARHDVKPTLSTDPDLAKQLDLSVDALAEYLSHKWVVYGVNTGFGGSADTRTNDLIDLQIHLLQHTQSAIITATDKNPAANSEREPSRTMPPAWIRAAIIARANQNLRGHSAVRMEVLRSLLDLLHHDITPLVPLRGTISASGDLMPMSYIAGAVTGNPDIFVQVGRGNNARVIPSSEALRESGLSPSGLGPKEALGLINGTAPSVAVASLVLYDAQQLALLAQMLTAFAAESLGGNVEWAQPFVHAIRPHSGQIEAATNIRRFLKGSEFVVGLESRKRTGDGLWQDRYSTRTAPQWIGPYLEDLLLAQKQLEVELNSTSDNPLVDAVEQDGVASGEVYSGGNFQAVVVTSAMDKTRLALQMIGRMLWSQVTEVINPSTNNGLEANLNASAHENFTMKGIDVNMSAYMSELAALAHPVSAHVMSAEMHNQGINSLALISARRTMEAADLVAHMSACHIYVSCQAVDMRANHVRFLTLLREGVLPDDTTNGALYGLGLQKAQIEKLATSLLPVIQSTWYNWNSNTWKDRIPFVVEAVVGPVTDFLAANEVECSISALAAWRRHFERTISTSAATIFYPSSTVPTAEVAAQLGEGTARLYNWVRTTLKVPLHCGIDDDPLYNARKGLPTEDKKTIGSWVTMVYESLLRGGMMDMVLEGLEGLRGYANGHENGHENGIANGIATEIKIDARNGNANGVANGVMDSIEDLETPYEKADES</sequence>
<evidence type="ECO:0000313" key="4">
    <source>
        <dbReference type="Proteomes" id="UP000829364"/>
    </source>
</evidence>
<protein>
    <submittedName>
        <fullName evidence="3">Phenylalanine ammonia-lyase</fullName>
        <ecNumber evidence="3">4.3.1.24</ecNumber>
    </submittedName>
</protein>
<dbReference type="InterPro" id="IPR001106">
    <property type="entry name" value="Aromatic_Lyase"/>
</dbReference>
<keyword evidence="2 3" id="KW-0456">Lyase</keyword>
<dbReference type="InterPro" id="IPR024083">
    <property type="entry name" value="Fumarase/histidase_N"/>
</dbReference>
<evidence type="ECO:0000256" key="1">
    <source>
        <dbReference type="ARBA" id="ARBA00007238"/>
    </source>
</evidence>
<dbReference type="NCBIfam" id="TIGR01226">
    <property type="entry name" value="phe_am_lyase"/>
    <property type="match status" value="1"/>
</dbReference>
<dbReference type="GeneID" id="72066442"/>
<dbReference type="CDD" id="cd00332">
    <property type="entry name" value="PAL-HAL"/>
    <property type="match status" value="1"/>
</dbReference>
<evidence type="ECO:0000256" key="2">
    <source>
        <dbReference type="RuleBase" id="RU003954"/>
    </source>
</evidence>
<keyword evidence="4" id="KW-1185">Reference proteome</keyword>
<dbReference type="SUPFAM" id="SSF48557">
    <property type="entry name" value="L-aspartase-like"/>
    <property type="match status" value="1"/>
</dbReference>
<dbReference type="Gene3D" id="1.20.200.10">
    <property type="entry name" value="Fumarase/aspartase (Central domain)"/>
    <property type="match status" value="1"/>
</dbReference>
<dbReference type="EC" id="4.3.1.24" evidence="3"/>
<dbReference type="InterPro" id="IPR023144">
    <property type="entry name" value="Phe_NH3-lyase_shielding_dom_sf"/>
</dbReference>
<dbReference type="AlphaFoldDB" id="A0A9Q8QFF1"/>
<dbReference type="GO" id="GO:0006559">
    <property type="term" value="P:L-phenylalanine catabolic process"/>
    <property type="evidence" value="ECO:0007669"/>
    <property type="project" value="InterPro"/>
</dbReference>
<gene>
    <name evidence="3" type="ORF">JDV02_004488</name>
</gene>
<proteinExistence type="inferred from homology"/>
<dbReference type="Gene3D" id="1.10.274.20">
    <property type="entry name" value="Phenylalanine ammonia-lyase 1, domain 3"/>
    <property type="match status" value="1"/>
</dbReference>
<comment type="similarity">
    <text evidence="1 2">Belongs to the PAL/histidase family.</text>
</comment>
<reference evidence="3" key="1">
    <citation type="submission" date="2021-11" db="EMBL/GenBank/DDBJ databases">
        <title>Purpureocillium_takamizusanense_genome.</title>
        <authorList>
            <person name="Nguyen N.-H."/>
        </authorList>
    </citation>
    <scope>NUCLEOTIDE SEQUENCE</scope>
    <source>
        <strain evidence="3">PT3</strain>
    </source>
</reference>
<dbReference type="Gene3D" id="1.10.275.10">
    <property type="entry name" value="Fumarase/aspartase (N-terminal domain)"/>
    <property type="match status" value="1"/>
</dbReference>
<dbReference type="Pfam" id="PF00221">
    <property type="entry name" value="Lyase_aromatic"/>
    <property type="match status" value="1"/>
</dbReference>
<accession>A0A9Q8QFF1</accession>
<evidence type="ECO:0000313" key="3">
    <source>
        <dbReference type="EMBL" id="UNI18206.1"/>
    </source>
</evidence>
<dbReference type="InterPro" id="IPR008948">
    <property type="entry name" value="L-Aspartase-like"/>
</dbReference>
<dbReference type="GO" id="GO:0045548">
    <property type="term" value="F:phenylalanine ammonia-lyase activity"/>
    <property type="evidence" value="ECO:0007669"/>
    <property type="project" value="UniProtKB-EC"/>
</dbReference>